<feature type="chain" id="PRO_5020367770" evidence="1">
    <location>
        <begin position="23"/>
        <end position="322"/>
    </location>
</feature>
<comment type="caution">
    <text evidence="2">The sequence shown here is derived from an EMBL/GenBank/DDBJ whole genome shotgun (WGS) entry which is preliminary data.</text>
</comment>
<dbReference type="CDD" id="cd12956">
    <property type="entry name" value="CBM_SusE-F_like"/>
    <property type="match status" value="1"/>
</dbReference>
<keyword evidence="1" id="KW-0732">Signal</keyword>
<reference evidence="2 3" key="1">
    <citation type="submission" date="2019-03" db="EMBL/GenBank/DDBJ databases">
        <title>Genomic Encyclopedia of Type Strains, Phase IV (KMG-IV): sequencing the most valuable type-strain genomes for metagenomic binning, comparative biology and taxonomic classification.</title>
        <authorList>
            <person name="Goeker M."/>
        </authorList>
    </citation>
    <scope>NUCLEOTIDE SEQUENCE [LARGE SCALE GENOMIC DNA]</scope>
    <source>
        <strain evidence="2 3">DSM 22362</strain>
    </source>
</reference>
<feature type="signal peptide" evidence="1">
    <location>
        <begin position="1"/>
        <end position="22"/>
    </location>
</feature>
<dbReference type="Gene3D" id="2.60.40.3620">
    <property type="match status" value="2"/>
</dbReference>
<proteinExistence type="predicted"/>
<dbReference type="RefSeq" id="WP_132776257.1">
    <property type="nucleotide sequence ID" value="NZ_SMBZ01000002.1"/>
</dbReference>
<dbReference type="EMBL" id="SMBZ01000002">
    <property type="protein sequence ID" value="TCV20435.1"/>
    <property type="molecule type" value="Genomic_DNA"/>
</dbReference>
<protein>
    <submittedName>
        <fullName evidence="2">Uncharacterized protein DUF5019</fullName>
    </submittedName>
</protein>
<dbReference type="GO" id="GO:0019867">
    <property type="term" value="C:outer membrane"/>
    <property type="evidence" value="ECO:0007669"/>
    <property type="project" value="InterPro"/>
</dbReference>
<keyword evidence="3" id="KW-1185">Reference proteome</keyword>
<dbReference type="AlphaFoldDB" id="A0A4R3W1W7"/>
<gene>
    <name evidence="2" type="ORF">EDC17_1002148</name>
</gene>
<accession>A0A4R3W1W7</accession>
<evidence type="ECO:0000313" key="2">
    <source>
        <dbReference type="EMBL" id="TCV20435.1"/>
    </source>
</evidence>
<evidence type="ECO:0000256" key="1">
    <source>
        <dbReference type="SAM" id="SignalP"/>
    </source>
</evidence>
<evidence type="ECO:0000313" key="3">
    <source>
        <dbReference type="Proteomes" id="UP000295197"/>
    </source>
</evidence>
<sequence>MKTLHKYIAICLCVLFVGGLNACKKVEHTIDDEIVSINESTAASLQIGKKLKVGFITNNVKSFDFAIEKDGETLMTEAVTLEGNQKITEREFDIPLDESYIGEANLIVSYQSGGQTITKKHPITFLESTPAMYIVGGSTGAGWEPSNATLMSLYDAESKTKFEIFEYLTADGGFKFLPTNIDWAGGFGKGTTAGTISEDEEADNLTVEKNGFYRVRMDSEALTYEVLELKMGIIGDATPTGWDADTDMTFAGGKGTYIWKITINLVPGKIKFRANDDWPINFGGTPSEITHGGADLEITAAGTYDISLDLTPGAYKAVIQKK</sequence>
<dbReference type="GO" id="GO:2001070">
    <property type="term" value="F:starch binding"/>
    <property type="evidence" value="ECO:0007669"/>
    <property type="project" value="InterPro"/>
</dbReference>
<dbReference type="OrthoDB" id="975117at2"/>
<name>A0A4R3W1W7_9SPHI</name>
<dbReference type="Proteomes" id="UP000295197">
    <property type="component" value="Unassembled WGS sequence"/>
</dbReference>
<organism evidence="2 3">
    <name type="scientific">Sphingobacterium alimentarium</name>
    <dbReference type="NCBI Taxonomy" id="797292"/>
    <lineage>
        <taxon>Bacteria</taxon>
        <taxon>Pseudomonadati</taxon>
        <taxon>Bacteroidota</taxon>
        <taxon>Sphingobacteriia</taxon>
        <taxon>Sphingobacteriales</taxon>
        <taxon>Sphingobacteriaceae</taxon>
        <taxon>Sphingobacterium</taxon>
    </lineage>
</organism>